<keyword evidence="4 6" id="KW-0067">ATP-binding</keyword>
<dbReference type="Pfam" id="PF00225">
    <property type="entry name" value="Kinesin"/>
    <property type="match status" value="2"/>
</dbReference>
<keyword evidence="3 6" id="KW-0547">Nucleotide-binding</keyword>
<dbReference type="GO" id="GO:0007052">
    <property type="term" value="P:mitotic spindle organization"/>
    <property type="evidence" value="ECO:0007669"/>
    <property type="project" value="TreeGrafter"/>
</dbReference>
<evidence type="ECO:0000259" key="9">
    <source>
        <dbReference type="PROSITE" id="PS50067"/>
    </source>
</evidence>
<protein>
    <submittedName>
        <fullName evidence="10">Putative kinesin domain-containing protein</fullName>
    </submittedName>
</protein>
<sequence>MAPSTSASSSAATTSVQVALRIRPPTNQDSASIPARFQRTVIHATSQTSVAIETTASTPQAAGASAAASASSATGSAAKKQHFTFDQVHDPSTTQHALFTSTARPLINRFLEGFNCTILAYGQTSSGKTFTMTGVDLDANPSDPNNGMGIIPRAVSTIFSQARQMKEERAGAWNYSLKGSFIEIYNEDLIDLLSMDDAAGGRREVQIREDKDGHIIWGGLREVSVKNSSEVMNLIRKGTSIRRTNETDMNAQSSRSHAIFSLTLTQKKYTGSGAPPRSSSPLPPGGRSPSRLARPGSVYAGSASAAGTRVASPTFGRPPTPSFQAAMGRGGGLRPSSALGHFGDRSSNGNDDDPGEWVTITSKFHFVDLAGSERLKRTAAAGERIKEGISINSGLLALGNVISALGDPSRAKSNTATHIPYRDSKLTRLLQDSLGGNAHTLMIACVSPAEWNAAETINTLKYANRARNIKNRAVVNEKEEGWDDVEWLQGTIVRLRKELKALKSSGSVSTLADVAGQKDDVIEGAGKKVLAQMTELQNNYEDLREKFVERTEELTRLRRELGEKHRSGTGAISGTGKYEEIVGPVIEEYEKTISAMEAELSLNRAALRHTNEMVEEKEEELAQIVERHSATELYVEELRSRVAKLTEREASTEAYVRDIEEKLRTYDESSVSSSTSLTDLKRELSRFKDSESQQSQYIADLEARLSRSDESVITLQQSVERLELEVERRQEEVNVLQRRLESLASDGEAWRSDLEAREKRVSELEAKMTEWEKRLRAAGDTRLRLGNVVGSVEEARKSLEKLKAVEDSDSASPSQASPLEPTAAPEIPDSAVAPTVVVSSNGMTQGDASASNSPSRPRSPSGSSRPQSPIHTSSIEKQFIALQQTHQATLADLSSVTKKYRDALREISDLAAQIQEAKLGSVNGTSDAMSETTTEPDSPIIGARNLSPHSSPSLKSPERPSVRNRRMPSSGRLRDGSESAIGPNGGRRLFFRQAASTESLHSRSLSQSQSLSQELSSARSRKTSFSSHGTASSHSPSQSTSTSLVNGERMASRPNLSISLPLSRSNSTSSPYERSAMSLEKEIMRLQEVLKEREAEISTLEQSLRESKGEAAAGSVSTTTSAATTRATPTETAATTPDVEHVPAAQEGNGRASPEEYLSPQTMHQFDNIRRSIELNGHNQMQADGSVSESTMSDEGLDRLNELMLAMAQKESHHREAVDSLNSQLTQVRRQFDELTTLSRDQALNMSTEVEALREKHASDLEKLEAIQQRETNLIDALAKAEESHAAALADLESRHAAILKEKEAEVDRLIAIMKEEHERALRALRDELAAASAALRNAMEEHEAAFGKMQSEYEESLAMQLKEANDILTQSKEERDSAMLKAVNEHAEAVKRKDEEAIANLHQTEEQYYNALTKLRGDHALNLEKQAAEHAKVLEQLKQEHAAELRLAEAAKEGSISESQSQQSAYMKELQTQHADALTRKDSIYKEEMENLKADHQRSLSAQQDLHDSELTKLRAEQEGIVAKLKEEWRVETERALDAIKNETSVKARAELEETLRFQKEQQAVMLQDIEQGHKEELALLKEGHETEMKRALSQSEEQFSVHARSHTEESMKFKTQHQEEVTQLQAQIIALQEEHKGSLEEARALGERMVAEESDRLTATLEALKADQAKEVETLRKDHELLIQELEAHRAAADDFASQREQVRETHEQTLAQKDAVINDLQQKFSEAETERADLASEIAKLRGELDKTRSEQSKLVQEASKRESLVVELERHRSVLAELQENLQKVKDEKDTLQTEKTRSDNLVRELQAQIARSSSPPLHGRPGTERNMSFNRVTGVPGAKLPPPTPPPSVPPPPAPRMAQHDAGYSISSQTTSSGISSSSRDSQAQPDSPATSVGPSSAIASSASDKQLAAKVEQQTKQIEEQEAMIKTLNKQLTHCESDLQTHMDLVSTLETSLGDSEKNLRKARMQATELARERDRLNGEIETLRRDLTQAKQEVVNVRKSIVEEKQSYEQRLDEERKAKERARQQLDSRMEELTLKRKSKFACL</sequence>
<dbReference type="PANTHER" id="PTHR47969:SF15">
    <property type="entry name" value="CHROMOSOME-ASSOCIATED KINESIN KIF4A-RELATED"/>
    <property type="match status" value="1"/>
</dbReference>
<dbReference type="Proteomes" id="UP000054988">
    <property type="component" value="Unassembled WGS sequence"/>
</dbReference>
<evidence type="ECO:0000256" key="5">
    <source>
        <dbReference type="ARBA" id="ARBA00023054"/>
    </source>
</evidence>
<feature type="compositionally biased region" description="Polar residues" evidence="8">
    <location>
        <begin position="922"/>
        <end position="936"/>
    </location>
</feature>
<evidence type="ECO:0000256" key="7">
    <source>
        <dbReference type="SAM" id="Coils"/>
    </source>
</evidence>
<feature type="domain" description="Kinesin motor" evidence="9">
    <location>
        <begin position="15"/>
        <end position="469"/>
    </location>
</feature>
<reference evidence="10 11" key="1">
    <citation type="submission" date="2015-12" db="EMBL/GenBank/DDBJ databases">
        <title>Draft genome sequence of Moniliophthora roreri, the causal agent of frosty pod rot of cacao.</title>
        <authorList>
            <person name="Aime M.C."/>
            <person name="Diaz-Valderrama J.R."/>
            <person name="Kijpornyongpan T."/>
            <person name="Phillips-Mora W."/>
        </authorList>
    </citation>
    <scope>NUCLEOTIDE SEQUENCE [LARGE SCALE GENOMIC DNA]</scope>
    <source>
        <strain evidence="10 11">MCA 2952</strain>
    </source>
</reference>
<comment type="caution">
    <text evidence="10">The sequence shown here is derived from an EMBL/GenBank/DDBJ whole genome shotgun (WGS) entry which is preliminary data.</text>
</comment>
<feature type="coiled-coil region" evidence="7">
    <location>
        <begin position="526"/>
        <end position="560"/>
    </location>
</feature>
<dbReference type="GO" id="GO:0005737">
    <property type="term" value="C:cytoplasm"/>
    <property type="evidence" value="ECO:0007669"/>
    <property type="project" value="UniProtKB-SubCell"/>
</dbReference>
<gene>
    <name evidence="10" type="ORF">WG66_3803</name>
</gene>
<dbReference type="InterPro" id="IPR027640">
    <property type="entry name" value="Kinesin-like_fam"/>
</dbReference>
<feature type="region of interest" description="Disordered" evidence="8">
    <location>
        <begin position="922"/>
        <end position="987"/>
    </location>
</feature>
<feature type="compositionally biased region" description="Low complexity" evidence="8">
    <location>
        <begin position="1111"/>
        <end position="1136"/>
    </location>
</feature>
<feature type="compositionally biased region" description="Low complexity" evidence="8">
    <location>
        <begin position="1867"/>
        <end position="1894"/>
    </location>
</feature>
<dbReference type="GO" id="GO:0003777">
    <property type="term" value="F:microtubule motor activity"/>
    <property type="evidence" value="ECO:0007669"/>
    <property type="project" value="InterPro"/>
</dbReference>
<dbReference type="Gene3D" id="3.40.850.10">
    <property type="entry name" value="Kinesin motor domain"/>
    <property type="match status" value="1"/>
</dbReference>
<dbReference type="GO" id="GO:0007018">
    <property type="term" value="P:microtubule-based movement"/>
    <property type="evidence" value="ECO:0007669"/>
    <property type="project" value="InterPro"/>
</dbReference>
<dbReference type="InterPro" id="IPR027417">
    <property type="entry name" value="P-loop_NTPase"/>
</dbReference>
<evidence type="ECO:0000256" key="2">
    <source>
        <dbReference type="ARBA" id="ARBA00022490"/>
    </source>
</evidence>
<feature type="coiled-coil region" evidence="7">
    <location>
        <begin position="586"/>
        <end position="627"/>
    </location>
</feature>
<keyword evidence="2" id="KW-0963">Cytoplasm</keyword>
<feature type="binding site" evidence="6">
    <location>
        <begin position="122"/>
        <end position="129"/>
    </location>
    <ligand>
        <name>ATP</name>
        <dbReference type="ChEBI" id="CHEBI:30616"/>
    </ligand>
</feature>
<feature type="region of interest" description="Disordered" evidence="8">
    <location>
        <begin position="803"/>
        <end position="829"/>
    </location>
</feature>
<evidence type="ECO:0000256" key="6">
    <source>
        <dbReference type="PROSITE-ProRule" id="PRU00283"/>
    </source>
</evidence>
<evidence type="ECO:0000313" key="10">
    <source>
        <dbReference type="EMBL" id="KTB43623.1"/>
    </source>
</evidence>
<dbReference type="eggNOG" id="KOG0244">
    <property type="taxonomic scope" value="Eukaryota"/>
</dbReference>
<dbReference type="PROSITE" id="PS50067">
    <property type="entry name" value="KINESIN_MOTOR_2"/>
    <property type="match status" value="1"/>
</dbReference>
<feature type="compositionally biased region" description="Polar residues" evidence="8">
    <location>
        <begin position="1895"/>
        <end position="1910"/>
    </location>
</feature>
<dbReference type="InterPro" id="IPR036961">
    <property type="entry name" value="Kinesin_motor_dom_sf"/>
</dbReference>
<feature type="region of interest" description="Disordered" evidence="8">
    <location>
        <begin position="1813"/>
        <end position="1911"/>
    </location>
</feature>
<feature type="coiled-coil region" evidence="7">
    <location>
        <begin position="1667"/>
        <end position="1813"/>
    </location>
</feature>
<feature type="coiled-coil region" evidence="7">
    <location>
        <begin position="1616"/>
        <end position="1643"/>
    </location>
</feature>
<feature type="compositionally biased region" description="Low complexity" evidence="8">
    <location>
        <begin position="946"/>
        <end position="955"/>
    </location>
</feature>
<dbReference type="EMBL" id="LATX01001127">
    <property type="protein sequence ID" value="KTB43623.1"/>
    <property type="molecule type" value="Genomic_DNA"/>
</dbReference>
<dbReference type="SUPFAM" id="SSF52540">
    <property type="entry name" value="P-loop containing nucleoside triphosphate hydrolases"/>
    <property type="match status" value="1"/>
</dbReference>
<feature type="coiled-coil region" evidence="7">
    <location>
        <begin position="1218"/>
        <end position="1507"/>
    </location>
</feature>
<feature type="compositionally biased region" description="Low complexity" evidence="8">
    <location>
        <begin position="849"/>
        <end position="869"/>
    </location>
</feature>
<dbReference type="SMART" id="SM00129">
    <property type="entry name" value="KISc"/>
    <property type="match status" value="1"/>
</dbReference>
<dbReference type="InterPro" id="IPR019821">
    <property type="entry name" value="Kinesin_motor_CS"/>
</dbReference>
<dbReference type="GO" id="GO:0008017">
    <property type="term" value="F:microtubule binding"/>
    <property type="evidence" value="ECO:0007669"/>
    <property type="project" value="InterPro"/>
</dbReference>
<keyword evidence="5 7" id="KW-0175">Coiled coil</keyword>
<evidence type="ECO:0000256" key="1">
    <source>
        <dbReference type="ARBA" id="ARBA00004496"/>
    </source>
</evidence>
<dbReference type="eggNOG" id="KOG0243">
    <property type="taxonomic scope" value="Eukaryota"/>
</dbReference>
<dbReference type="GO" id="GO:0005524">
    <property type="term" value="F:ATP binding"/>
    <property type="evidence" value="ECO:0007669"/>
    <property type="project" value="UniProtKB-UniRule"/>
</dbReference>
<dbReference type="PROSITE" id="PS00411">
    <property type="entry name" value="KINESIN_MOTOR_1"/>
    <property type="match status" value="1"/>
</dbReference>
<dbReference type="GO" id="GO:0051231">
    <property type="term" value="P:spindle elongation"/>
    <property type="evidence" value="ECO:0007669"/>
    <property type="project" value="TreeGrafter"/>
</dbReference>
<dbReference type="GO" id="GO:0005875">
    <property type="term" value="C:microtubule associated complex"/>
    <property type="evidence" value="ECO:0007669"/>
    <property type="project" value="TreeGrafter"/>
</dbReference>
<name>A0A0W0G4W8_MONRR</name>
<feature type="compositionally biased region" description="Low complexity" evidence="8">
    <location>
        <begin position="1002"/>
        <end position="1043"/>
    </location>
</feature>
<feature type="region of interest" description="Disordered" evidence="8">
    <location>
        <begin position="1000"/>
        <end position="1076"/>
    </location>
</feature>
<evidence type="ECO:0000313" key="11">
    <source>
        <dbReference type="Proteomes" id="UP000054988"/>
    </source>
</evidence>
<evidence type="ECO:0000256" key="4">
    <source>
        <dbReference type="ARBA" id="ARBA00022840"/>
    </source>
</evidence>
<proteinExistence type="inferred from homology"/>
<feature type="region of interest" description="Disordered" evidence="8">
    <location>
        <begin position="268"/>
        <end position="355"/>
    </location>
</feature>
<dbReference type="InterPro" id="IPR001752">
    <property type="entry name" value="Kinesin_motor_dom"/>
</dbReference>
<comment type="similarity">
    <text evidence="6">Belongs to the TRAFAC class myosin-kinesin ATPase superfamily. Kinesin family.</text>
</comment>
<feature type="coiled-coil region" evidence="7">
    <location>
        <begin position="712"/>
        <end position="781"/>
    </location>
</feature>
<dbReference type="PANTHER" id="PTHR47969">
    <property type="entry name" value="CHROMOSOME-ASSOCIATED KINESIN KIF4A-RELATED"/>
    <property type="match status" value="1"/>
</dbReference>
<dbReference type="PRINTS" id="PR00380">
    <property type="entry name" value="KINESINHEAVY"/>
</dbReference>
<feature type="region of interest" description="Disordered" evidence="8">
    <location>
        <begin position="1100"/>
        <end position="1156"/>
    </location>
</feature>
<evidence type="ECO:0000256" key="8">
    <source>
        <dbReference type="SAM" id="MobiDB-lite"/>
    </source>
</evidence>
<feature type="compositionally biased region" description="Low complexity" evidence="8">
    <location>
        <begin position="1052"/>
        <end position="1071"/>
    </location>
</feature>
<comment type="subcellular location">
    <subcellularLocation>
        <location evidence="1">Cytoplasm</location>
    </subcellularLocation>
</comment>
<evidence type="ECO:0000256" key="3">
    <source>
        <dbReference type="ARBA" id="ARBA00022741"/>
    </source>
</evidence>
<keyword evidence="6" id="KW-0505">Motor protein</keyword>
<feature type="region of interest" description="Disordered" evidence="8">
    <location>
        <begin position="841"/>
        <end position="871"/>
    </location>
</feature>
<feature type="compositionally biased region" description="Low complexity" evidence="8">
    <location>
        <begin position="271"/>
        <end position="280"/>
    </location>
</feature>
<organism evidence="10 11">
    <name type="scientific">Moniliophthora roreri</name>
    <name type="common">Frosty pod rot fungus</name>
    <name type="synonym">Monilia roreri</name>
    <dbReference type="NCBI Taxonomy" id="221103"/>
    <lineage>
        <taxon>Eukaryota</taxon>
        <taxon>Fungi</taxon>
        <taxon>Dikarya</taxon>
        <taxon>Basidiomycota</taxon>
        <taxon>Agaricomycotina</taxon>
        <taxon>Agaricomycetes</taxon>
        <taxon>Agaricomycetidae</taxon>
        <taxon>Agaricales</taxon>
        <taxon>Marasmiineae</taxon>
        <taxon>Marasmiaceae</taxon>
        <taxon>Moniliophthora</taxon>
    </lineage>
</organism>
<feature type="compositionally biased region" description="Pro residues" evidence="8">
    <location>
        <begin position="1844"/>
        <end position="1860"/>
    </location>
</feature>
<accession>A0A0W0G4W8</accession>